<keyword evidence="2" id="KW-0946">Virion</keyword>
<dbReference type="EMBL" id="MN565684">
    <property type="protein sequence ID" value="QIP68014.1"/>
    <property type="molecule type" value="Genomic_RNA"/>
</dbReference>
<feature type="compositionally biased region" description="Pro residues" evidence="1">
    <location>
        <begin position="52"/>
        <end position="74"/>
    </location>
</feature>
<organism evidence="2">
    <name type="scientific">Bremia lactucae associated yuevirus-like virus 1</name>
    <dbReference type="NCBI Taxonomy" id="2719814"/>
    <lineage>
        <taxon>Viruses</taxon>
        <taxon>Riboviria</taxon>
    </lineage>
</organism>
<feature type="region of interest" description="Disordered" evidence="1">
    <location>
        <begin position="1"/>
        <end position="20"/>
    </location>
</feature>
<feature type="compositionally biased region" description="Polar residues" evidence="1">
    <location>
        <begin position="1"/>
        <end position="11"/>
    </location>
</feature>
<evidence type="ECO:0000313" key="2">
    <source>
        <dbReference type="EMBL" id="QIP68014.1"/>
    </source>
</evidence>
<feature type="region of interest" description="Disordered" evidence="1">
    <location>
        <begin position="33"/>
        <end position="116"/>
    </location>
</feature>
<proteinExistence type="predicted"/>
<evidence type="ECO:0000256" key="1">
    <source>
        <dbReference type="SAM" id="MobiDB-lite"/>
    </source>
</evidence>
<keyword evidence="2" id="KW-0543">Viral nucleoprotein</keyword>
<protein>
    <submittedName>
        <fullName evidence="2">Nucleocapsid</fullName>
    </submittedName>
</protein>
<reference evidence="2" key="1">
    <citation type="submission" date="2019-10" db="EMBL/GenBank/DDBJ databases">
        <title>The virome associated to a a collection of Bremia lactucae isolates.</title>
        <authorList>
            <person name="Chiapello M."/>
            <person name="Turina M."/>
        </authorList>
    </citation>
    <scope>NUCLEOTIDE SEQUENCE</scope>
    <source>
        <strain evidence="2">DML-A_DN38097</strain>
    </source>
</reference>
<accession>A0A6G9EN32</accession>
<sequence>MSFVTQVSQSDLEQKAAPESVAQVMPTAQLAAVAAPKNQTPPMAQVQAATVPPVPPLPPSNPGSGPNPGPPVPPGGGSGPGPNPPPGGGGGGGGNPPNVPPAGGSTPRPPATPITLAWLGHGDSRAMPFVSTLVHHHFSNRFLTANDLEETQTGAFMFIMVHTLAGLLGTVLLSISAGNAPNAQTGADLAGDPSAPLTICNGTTAIQQARHLQNSGLSEEMKNWGRVVLTSVDNVKALFRELLAAHQTGKLNERNFESFFAMKGMNPLRWSPVKKLLDLAAQHSEKIYERNRQNAAFTMVPWHEYRQSASSTPSLVDKMINDLGIHARTFLSQADIDLVRAARAAPWDLNAAKAIPTRVVALTHAFLKSQKSLPDGWYQGDKAKDGFSASSYKAAIAVFSKFGDLSMNSTAVDSAADIAALIAAIPGFMRAT</sequence>
<name>A0A6G9EN32_9VIRU</name>
<dbReference type="GO" id="GO:0019013">
    <property type="term" value="C:viral nucleocapsid"/>
    <property type="evidence" value="ECO:0007669"/>
    <property type="project" value="UniProtKB-KW"/>
</dbReference>